<comment type="subcellular location">
    <subcellularLocation>
        <location evidence="1">Membrane</location>
        <topology evidence="1">Single-pass type I membrane protein</topology>
    </subcellularLocation>
</comment>
<evidence type="ECO:0000256" key="5">
    <source>
        <dbReference type="ARBA" id="ARBA00022729"/>
    </source>
</evidence>
<evidence type="ECO:0000256" key="9">
    <source>
        <dbReference type="ARBA" id="ARBA00022989"/>
    </source>
</evidence>
<evidence type="ECO:0000256" key="7">
    <source>
        <dbReference type="ARBA" id="ARBA00022777"/>
    </source>
</evidence>
<keyword evidence="16" id="KW-1185">Reference proteome</keyword>
<gene>
    <name evidence="15" type="ORF">SAY87_003291</name>
</gene>
<comment type="caution">
    <text evidence="15">The sequence shown here is derived from an EMBL/GenBank/DDBJ whole genome shotgun (WGS) entry which is preliminary data.</text>
</comment>
<dbReference type="PROSITE" id="PS00107">
    <property type="entry name" value="PROTEIN_KINASE_ATP"/>
    <property type="match status" value="1"/>
</dbReference>
<dbReference type="InterPro" id="IPR000719">
    <property type="entry name" value="Prot_kinase_dom"/>
</dbReference>
<keyword evidence="8 12" id="KW-0067">ATP-binding</keyword>
<accession>A0AAN7KKC9</accession>
<dbReference type="GO" id="GO:0004674">
    <property type="term" value="F:protein serine/threonine kinase activity"/>
    <property type="evidence" value="ECO:0007669"/>
    <property type="project" value="UniProtKB-KW"/>
</dbReference>
<name>A0AAN7KKC9_9MYRT</name>
<dbReference type="EMBL" id="JAXIOK010000006">
    <property type="protein sequence ID" value="KAK4768150.1"/>
    <property type="molecule type" value="Genomic_DNA"/>
</dbReference>
<evidence type="ECO:0000259" key="14">
    <source>
        <dbReference type="PROSITE" id="PS50011"/>
    </source>
</evidence>
<evidence type="ECO:0000256" key="2">
    <source>
        <dbReference type="ARBA" id="ARBA00022527"/>
    </source>
</evidence>
<dbReference type="Pfam" id="PF13947">
    <property type="entry name" value="GUB_WAK_bind"/>
    <property type="match status" value="1"/>
</dbReference>
<dbReference type="Proteomes" id="UP001345219">
    <property type="component" value="Chromosome 3"/>
</dbReference>
<evidence type="ECO:0000256" key="6">
    <source>
        <dbReference type="ARBA" id="ARBA00022741"/>
    </source>
</evidence>
<keyword evidence="2" id="KW-0723">Serine/threonine-protein kinase</keyword>
<evidence type="ECO:0000313" key="16">
    <source>
        <dbReference type="Proteomes" id="UP001345219"/>
    </source>
</evidence>
<feature type="domain" description="Protein kinase" evidence="14">
    <location>
        <begin position="716"/>
        <end position="1008"/>
    </location>
</feature>
<evidence type="ECO:0000256" key="13">
    <source>
        <dbReference type="SAM" id="MobiDB-lite"/>
    </source>
</evidence>
<keyword evidence="6 12" id="KW-0547">Nucleotide-binding</keyword>
<dbReference type="Pfam" id="PF20451">
    <property type="entry name" value="Calmod_bind_M"/>
    <property type="match status" value="1"/>
</dbReference>
<keyword evidence="3" id="KW-0808">Transferase</keyword>
<dbReference type="InterPro" id="IPR046830">
    <property type="entry name" value="Calmod_bind_M"/>
</dbReference>
<dbReference type="InterPro" id="IPR046829">
    <property type="entry name" value="Calmod_bind_C"/>
</dbReference>
<dbReference type="SMART" id="SM00220">
    <property type="entry name" value="S_TKc"/>
    <property type="match status" value="1"/>
</dbReference>
<dbReference type="GO" id="GO:0030247">
    <property type="term" value="F:polysaccharide binding"/>
    <property type="evidence" value="ECO:0007669"/>
    <property type="project" value="InterPro"/>
</dbReference>
<proteinExistence type="predicted"/>
<evidence type="ECO:0000256" key="12">
    <source>
        <dbReference type="PROSITE-ProRule" id="PRU10141"/>
    </source>
</evidence>
<keyword evidence="5" id="KW-0732">Signal</keyword>
<dbReference type="SUPFAM" id="SSF56112">
    <property type="entry name" value="Protein kinase-like (PK-like)"/>
    <property type="match status" value="1"/>
</dbReference>
<dbReference type="InterPro" id="IPR011009">
    <property type="entry name" value="Kinase-like_dom_sf"/>
</dbReference>
<feature type="region of interest" description="Disordered" evidence="13">
    <location>
        <begin position="1"/>
        <end position="23"/>
    </location>
</feature>
<dbReference type="InterPro" id="IPR045874">
    <property type="entry name" value="LRK10/LRL21-25-like"/>
</dbReference>
<feature type="binding site" evidence="12">
    <location>
        <position position="744"/>
    </location>
    <ligand>
        <name>ATP</name>
        <dbReference type="ChEBI" id="CHEBI:30616"/>
    </ligand>
</feature>
<dbReference type="Gene3D" id="3.30.200.20">
    <property type="entry name" value="Phosphorylase Kinase, domain 1"/>
    <property type="match status" value="1"/>
</dbReference>
<dbReference type="GO" id="GO:0005524">
    <property type="term" value="F:ATP binding"/>
    <property type="evidence" value="ECO:0007669"/>
    <property type="project" value="UniProtKB-UniRule"/>
</dbReference>
<sequence length="1043" mass="116704">MATKRFFGELESDPDQQLEKRTRTRPTLASIIAEVRTRNTLQHLCTALEPVLRRVVAEEVENGLRGCTLSPTKAPSVLIQALEPSNFHLKFGKGLGLPIFTGSKIVDVHGSPLSIIFAEDGQNLPATLSGPIKVELVVLDGDFPPGDRGNWTAEEFDGSIVRERAGKRPLLAGDVSITMRNSCATIGEIELTDNSSWVRSRKFRIGARVVRGSHQGGSRIREAITEAFVVRDHRGELYKKHYPPSLEDDVWRLEKIGKDGALHKKLASEGIKTVQDFLKMSVVDTPKLRTILGSGMSEKTWEATIKHAITCEMGNKHYVYSNGNCTIILNPICQMVRAVMDGRTYTAKELSSINKVCTAVFLLLKIYDDTRLHQHCTYNNYPAQFNSLANATIPNLSTHSLNLRMSASCFQTLSLHYLHLLFFFSSFYFISRAVESYASKDDPLYTECNIPFTCGPQWPPRRNVTYPFWGNRRARHCGVDGFELGCQDDEYPFMEFNSQKYRVLDIDQVSRVMTLARSDLWKGPCIASPLLNTAMDNNTLFDYPKGVKNISIFYCPYHDPDDSPLKFPDGIDCNVSDKIAILIADDAVDRTISEYADLDQCDRIKVPVLERLINETAPEQEKWEEVLRGGFNLTYRLDGGVCGSGSNNVSLKIGIGVSSGGVVLFMIIILCYFQKMLRLGLPKRMKDDQDIENFIEHHGSLAPKRFSYSQVKSMSDSFSTKLGQGGFGTVYKGKLPDGTLVAVKLLNASKGNGEEFINEVASISRTSHINIVTLLGFCYEGNKRALIYEFMTNGSLDKFLRCDENVSKEGIGLTWDMLYQIAVGIAKGVEYLHRGCSTRILHFDIKPQNILLDDTFCPKISNFGLSKLCLKRESIVSMMVARGTIGYIAPEVFSRNFGEVSYKSDVYSYGMMLMEMVGGRNKNPNDEVDRSSEVCFYDQVYRLIEDGYDQGLYSQITDHDGKQTVRKMALVGVWCIQIDPKQRPAMGRVIEMLEGSIEALPIPKKPFMFSPSTAAVDSSEIISPSRSSTHLLNNDGGSIYTDR</sequence>
<dbReference type="PANTHER" id="PTHR27009">
    <property type="entry name" value="RUST RESISTANCE KINASE LR10-RELATED"/>
    <property type="match status" value="1"/>
</dbReference>
<evidence type="ECO:0000256" key="11">
    <source>
        <dbReference type="ARBA" id="ARBA00023180"/>
    </source>
</evidence>
<evidence type="ECO:0000313" key="15">
    <source>
        <dbReference type="EMBL" id="KAK4768150.1"/>
    </source>
</evidence>
<evidence type="ECO:0000256" key="8">
    <source>
        <dbReference type="ARBA" id="ARBA00022840"/>
    </source>
</evidence>
<dbReference type="InterPro" id="IPR025287">
    <property type="entry name" value="WAK_GUB"/>
</dbReference>
<dbReference type="FunFam" id="3.30.200.20:FF:000178">
    <property type="entry name" value="serine/threonine-protein kinase PBS1-like"/>
    <property type="match status" value="1"/>
</dbReference>
<dbReference type="PROSITE" id="PS50011">
    <property type="entry name" value="PROTEIN_KINASE_DOM"/>
    <property type="match status" value="1"/>
</dbReference>
<dbReference type="Pfam" id="PF20452">
    <property type="entry name" value="Calmod_bind_C"/>
    <property type="match status" value="1"/>
</dbReference>
<keyword evidence="11" id="KW-0325">Glycoprotein</keyword>
<dbReference type="InterPro" id="IPR008271">
    <property type="entry name" value="Ser/Thr_kinase_AS"/>
</dbReference>
<dbReference type="Pfam" id="PF00069">
    <property type="entry name" value="Pkinase"/>
    <property type="match status" value="1"/>
</dbReference>
<dbReference type="Gene3D" id="1.10.510.10">
    <property type="entry name" value="Transferase(Phosphotransferase) domain 1"/>
    <property type="match status" value="1"/>
</dbReference>
<keyword evidence="4" id="KW-0812">Transmembrane</keyword>
<evidence type="ECO:0000256" key="3">
    <source>
        <dbReference type="ARBA" id="ARBA00022679"/>
    </source>
</evidence>
<dbReference type="FunFam" id="1.10.510.10:FF:000590">
    <property type="entry name" value="PR5-like receptor kinase"/>
    <property type="match status" value="1"/>
</dbReference>
<dbReference type="PROSITE" id="PS00108">
    <property type="entry name" value="PROTEIN_KINASE_ST"/>
    <property type="match status" value="1"/>
</dbReference>
<dbReference type="InterPro" id="IPR046831">
    <property type="entry name" value="Calmodulin_bind_N"/>
</dbReference>
<dbReference type="AlphaFoldDB" id="A0AAN7KKC9"/>
<dbReference type="Pfam" id="PF07887">
    <property type="entry name" value="Calmodulin_bind"/>
    <property type="match status" value="1"/>
</dbReference>
<keyword evidence="10" id="KW-0472">Membrane</keyword>
<evidence type="ECO:0000256" key="4">
    <source>
        <dbReference type="ARBA" id="ARBA00022692"/>
    </source>
</evidence>
<evidence type="ECO:0000256" key="1">
    <source>
        <dbReference type="ARBA" id="ARBA00004479"/>
    </source>
</evidence>
<keyword evidence="9" id="KW-1133">Transmembrane helix</keyword>
<dbReference type="InterPro" id="IPR017441">
    <property type="entry name" value="Protein_kinase_ATP_BS"/>
</dbReference>
<keyword evidence="7" id="KW-0418">Kinase</keyword>
<evidence type="ECO:0000256" key="10">
    <source>
        <dbReference type="ARBA" id="ARBA00023136"/>
    </source>
</evidence>
<protein>
    <recommendedName>
        <fullName evidence="14">Protein kinase domain-containing protein</fullName>
    </recommendedName>
</protein>
<dbReference type="GO" id="GO:0016020">
    <property type="term" value="C:membrane"/>
    <property type="evidence" value="ECO:0007669"/>
    <property type="project" value="UniProtKB-SubCell"/>
</dbReference>
<reference evidence="15 16" key="1">
    <citation type="journal article" date="2023" name="Hortic Res">
        <title>Pangenome of water caltrop reveals structural variations and asymmetric subgenome divergence after allopolyploidization.</title>
        <authorList>
            <person name="Zhang X."/>
            <person name="Chen Y."/>
            <person name="Wang L."/>
            <person name="Yuan Y."/>
            <person name="Fang M."/>
            <person name="Shi L."/>
            <person name="Lu R."/>
            <person name="Comes H.P."/>
            <person name="Ma Y."/>
            <person name="Chen Y."/>
            <person name="Huang G."/>
            <person name="Zhou Y."/>
            <person name="Zheng Z."/>
            <person name="Qiu Y."/>
        </authorList>
    </citation>
    <scope>NUCLEOTIDE SEQUENCE [LARGE SCALE GENOMIC DNA]</scope>
    <source>
        <tissue evidence="15">Roots</tissue>
    </source>
</reference>
<organism evidence="15 16">
    <name type="scientific">Trapa incisa</name>
    <dbReference type="NCBI Taxonomy" id="236973"/>
    <lineage>
        <taxon>Eukaryota</taxon>
        <taxon>Viridiplantae</taxon>
        <taxon>Streptophyta</taxon>
        <taxon>Embryophyta</taxon>
        <taxon>Tracheophyta</taxon>
        <taxon>Spermatophyta</taxon>
        <taxon>Magnoliopsida</taxon>
        <taxon>eudicotyledons</taxon>
        <taxon>Gunneridae</taxon>
        <taxon>Pentapetalae</taxon>
        <taxon>rosids</taxon>
        <taxon>malvids</taxon>
        <taxon>Myrtales</taxon>
        <taxon>Lythraceae</taxon>
        <taxon>Trapa</taxon>
    </lineage>
</organism>